<evidence type="ECO:0000256" key="1">
    <source>
        <dbReference type="SAM" id="MobiDB-lite"/>
    </source>
</evidence>
<feature type="non-terminal residue" evidence="2">
    <location>
        <position position="1"/>
    </location>
</feature>
<proteinExistence type="predicted"/>
<dbReference type="EMBL" id="JBHTHX010001161">
    <property type="protein sequence ID" value="MFD0888032.1"/>
    <property type="molecule type" value="Genomic_DNA"/>
</dbReference>
<protein>
    <submittedName>
        <fullName evidence="2">Uncharacterized protein</fullName>
    </submittedName>
</protein>
<feature type="region of interest" description="Disordered" evidence="1">
    <location>
        <begin position="1"/>
        <end position="99"/>
    </location>
</feature>
<evidence type="ECO:0000313" key="3">
    <source>
        <dbReference type="Proteomes" id="UP001597024"/>
    </source>
</evidence>
<reference evidence="3" key="1">
    <citation type="journal article" date="2019" name="Int. J. Syst. Evol. Microbiol.">
        <title>The Global Catalogue of Microorganisms (GCM) 10K type strain sequencing project: providing services to taxonomists for standard genome sequencing and annotation.</title>
        <authorList>
            <consortium name="The Broad Institute Genomics Platform"/>
            <consortium name="The Broad Institute Genome Sequencing Center for Infectious Disease"/>
            <person name="Wu L."/>
            <person name="Ma J."/>
        </authorList>
    </citation>
    <scope>NUCLEOTIDE SEQUENCE [LARGE SCALE GENOMIC DNA]</scope>
    <source>
        <strain evidence="3">CCUG 62974</strain>
    </source>
</reference>
<accession>A0ABW3DY08</accession>
<comment type="caution">
    <text evidence="2">The sequence shown here is derived from an EMBL/GenBank/DDBJ whole genome shotgun (WGS) entry which is preliminary data.</text>
</comment>
<gene>
    <name evidence="2" type="ORF">ACFQ08_26120</name>
</gene>
<sequence length="99" mass="10353">EQKPRRPFGLEPLPGTGPGPSGSPQEPQGGHRPFGLEPLPPAKSRKGRSKAVKPEAPKPEAPAPEVSNFEAPGTGPSGTAVYPLPGESGKKKRGLFRKK</sequence>
<name>A0ABW3DY08_9ACTN</name>
<organism evidence="2 3">
    <name type="scientific">Streptosporangium algeriense</name>
    <dbReference type="NCBI Taxonomy" id="1682748"/>
    <lineage>
        <taxon>Bacteria</taxon>
        <taxon>Bacillati</taxon>
        <taxon>Actinomycetota</taxon>
        <taxon>Actinomycetes</taxon>
        <taxon>Streptosporangiales</taxon>
        <taxon>Streptosporangiaceae</taxon>
        <taxon>Streptosporangium</taxon>
    </lineage>
</organism>
<keyword evidence="3" id="KW-1185">Reference proteome</keyword>
<dbReference type="Proteomes" id="UP001597024">
    <property type="component" value="Unassembled WGS sequence"/>
</dbReference>
<evidence type="ECO:0000313" key="2">
    <source>
        <dbReference type="EMBL" id="MFD0888032.1"/>
    </source>
</evidence>
<feature type="compositionally biased region" description="Basic residues" evidence="1">
    <location>
        <begin position="90"/>
        <end position="99"/>
    </location>
</feature>